<gene>
    <name evidence="3" type="ORF">PM001_LOCUS14903</name>
</gene>
<dbReference type="Pfam" id="PF13472">
    <property type="entry name" value="Lipase_GDSL_2"/>
    <property type="match status" value="1"/>
</dbReference>
<reference evidence="3" key="1">
    <citation type="submission" date="2024-01" db="EMBL/GenBank/DDBJ databases">
        <authorList>
            <person name="Webb A."/>
        </authorList>
    </citation>
    <scope>NUCLEOTIDE SEQUENCE</scope>
    <source>
        <strain evidence="3">Pm1</strain>
    </source>
</reference>
<dbReference type="PANTHER" id="PTHR14209">
    <property type="entry name" value="ISOAMYL ACETATE-HYDROLYZING ESTERASE 1"/>
    <property type="match status" value="1"/>
</dbReference>
<feature type="transmembrane region" description="Helical" evidence="1">
    <location>
        <begin position="35"/>
        <end position="55"/>
    </location>
</feature>
<evidence type="ECO:0000259" key="2">
    <source>
        <dbReference type="Pfam" id="PF13472"/>
    </source>
</evidence>
<evidence type="ECO:0000313" key="3">
    <source>
        <dbReference type="EMBL" id="CAK7929753.1"/>
    </source>
</evidence>
<accession>A0AAV1U7S8</accession>
<keyword evidence="1" id="KW-0812">Transmembrane</keyword>
<feature type="domain" description="SGNH hydrolase-type esterase" evidence="2">
    <location>
        <begin position="67"/>
        <end position="259"/>
    </location>
</feature>
<dbReference type="Proteomes" id="UP001162060">
    <property type="component" value="Unassembled WGS sequence"/>
</dbReference>
<keyword evidence="1" id="KW-1133">Transmembrane helix</keyword>
<dbReference type="InterPro" id="IPR045136">
    <property type="entry name" value="Iah1-like"/>
</dbReference>
<evidence type="ECO:0000313" key="4">
    <source>
        <dbReference type="Proteomes" id="UP001162060"/>
    </source>
</evidence>
<organism evidence="3 4">
    <name type="scientific">Peronospora matthiolae</name>
    <dbReference type="NCBI Taxonomy" id="2874970"/>
    <lineage>
        <taxon>Eukaryota</taxon>
        <taxon>Sar</taxon>
        <taxon>Stramenopiles</taxon>
        <taxon>Oomycota</taxon>
        <taxon>Peronosporomycetes</taxon>
        <taxon>Peronosporales</taxon>
        <taxon>Peronosporaceae</taxon>
        <taxon>Peronospora</taxon>
    </lineage>
</organism>
<proteinExistence type="predicted"/>
<comment type="caution">
    <text evidence="3">The sequence shown here is derived from an EMBL/GenBank/DDBJ whole genome shotgun (WGS) entry which is preliminary data.</text>
</comment>
<sequence length="306" mass="33536">MVHPISGHPLACHRSRSAFRIEFDAGMAMSFRTKLGFLIALTVSIVIACLIIALADTRPDPRPVVLFVGDSHTEEGTNPSLNGWVAMLQRRYVGTDVITRAFPGYNTKWFLKYVAPTIAQESRKSIYPTPSLITIWFGSNDAALANGTASKTHVPIVEYKKNLVAIARIFQIAAPTAALLLITPPHINDSARVTIAAEQNGTIDRTNAMSSSYARACVEVGAALHVPVLDLNLHFNTMPETTRNALLLADGLHLNALGNLQVESLLGSKLAFEFPELEGDFRIPQFPAASQYVREDPWNSERSSRE</sequence>
<dbReference type="Gene3D" id="3.40.50.1110">
    <property type="entry name" value="SGNH hydrolase"/>
    <property type="match status" value="1"/>
</dbReference>
<dbReference type="EMBL" id="CAKLBY020000153">
    <property type="protein sequence ID" value="CAK7929753.1"/>
    <property type="molecule type" value="Genomic_DNA"/>
</dbReference>
<dbReference type="InterPro" id="IPR013830">
    <property type="entry name" value="SGNH_hydro"/>
</dbReference>
<dbReference type="PANTHER" id="PTHR14209:SF19">
    <property type="entry name" value="ISOAMYL ACETATE-HYDROLYZING ESTERASE 1 HOMOLOG"/>
    <property type="match status" value="1"/>
</dbReference>
<keyword evidence="1" id="KW-0472">Membrane</keyword>
<name>A0AAV1U7S8_9STRA</name>
<evidence type="ECO:0000256" key="1">
    <source>
        <dbReference type="SAM" id="Phobius"/>
    </source>
</evidence>
<protein>
    <recommendedName>
        <fullName evidence="2">SGNH hydrolase-type esterase domain-containing protein</fullName>
    </recommendedName>
</protein>
<dbReference type="InterPro" id="IPR036514">
    <property type="entry name" value="SGNH_hydro_sf"/>
</dbReference>
<dbReference type="SUPFAM" id="SSF52266">
    <property type="entry name" value="SGNH hydrolase"/>
    <property type="match status" value="1"/>
</dbReference>
<dbReference type="AlphaFoldDB" id="A0AAV1U7S8"/>